<dbReference type="InterPro" id="IPR045049">
    <property type="entry name" value="Pcy1-like"/>
</dbReference>
<dbReference type="SUPFAM" id="SSF52374">
    <property type="entry name" value="Nucleotidylyl transferase"/>
    <property type="match status" value="1"/>
</dbReference>
<accession>A0A9N7RQK4</accession>
<dbReference type="EMBL" id="CACSLK010031421">
    <property type="protein sequence ID" value="CAA0839712.1"/>
    <property type="molecule type" value="Genomic_DNA"/>
</dbReference>
<dbReference type="GO" id="GO:0004105">
    <property type="term" value="F:choline-phosphate cytidylyltransferase activity"/>
    <property type="evidence" value="ECO:0007669"/>
    <property type="project" value="UniProtKB-EC"/>
</dbReference>
<keyword evidence="4" id="KW-0548">Nucleotidyltransferase</keyword>
<reference evidence="4" key="1">
    <citation type="submission" date="2019-12" db="EMBL/GenBank/DDBJ databases">
        <authorList>
            <person name="Scholes J."/>
        </authorList>
    </citation>
    <scope>NUCLEOTIDE SEQUENCE</scope>
</reference>
<dbReference type="OrthoDB" id="17102at2759"/>
<dbReference type="Gene3D" id="3.40.50.620">
    <property type="entry name" value="HUPs"/>
    <property type="match status" value="1"/>
</dbReference>
<evidence type="ECO:0000313" key="4">
    <source>
        <dbReference type="EMBL" id="CAA0839712.1"/>
    </source>
</evidence>
<feature type="compositionally biased region" description="Polar residues" evidence="2">
    <location>
        <begin position="1"/>
        <end position="21"/>
    </location>
</feature>
<dbReference type="InterPro" id="IPR004821">
    <property type="entry name" value="Cyt_trans-like"/>
</dbReference>
<dbReference type="EC" id="2.7.7.15" evidence="1"/>
<name>A0A9N7RQK4_STRHE</name>
<dbReference type="AlphaFoldDB" id="A0A9N7RQK4"/>
<dbReference type="InterPro" id="IPR014729">
    <property type="entry name" value="Rossmann-like_a/b/a_fold"/>
</dbReference>
<keyword evidence="4" id="KW-0808">Transferase</keyword>
<dbReference type="NCBIfam" id="TIGR00125">
    <property type="entry name" value="cyt_tran_rel"/>
    <property type="match status" value="1"/>
</dbReference>
<dbReference type="PANTHER" id="PTHR10739:SF13">
    <property type="entry name" value="CHOLINE-PHOSPHATE CYTIDYLYLTRANSFERASE"/>
    <property type="match status" value="1"/>
</dbReference>
<evidence type="ECO:0000259" key="3">
    <source>
        <dbReference type="Pfam" id="PF01467"/>
    </source>
</evidence>
<evidence type="ECO:0000256" key="2">
    <source>
        <dbReference type="SAM" id="MobiDB-lite"/>
    </source>
</evidence>
<feature type="domain" description="Cytidyltransferase-like" evidence="3">
    <location>
        <begin position="65"/>
        <end position="131"/>
    </location>
</feature>
<dbReference type="GO" id="GO:0031210">
    <property type="term" value="F:phosphatidylcholine binding"/>
    <property type="evidence" value="ECO:0007669"/>
    <property type="project" value="TreeGrafter"/>
</dbReference>
<protein>
    <recommendedName>
        <fullName evidence="1">choline-phosphate cytidylyltransferase</fullName>
        <ecNumber evidence="1">2.7.7.15</ecNumber>
    </recommendedName>
</protein>
<dbReference type="Pfam" id="PF01467">
    <property type="entry name" value="CTP_transf_like"/>
    <property type="match status" value="1"/>
</dbReference>
<keyword evidence="5" id="KW-1185">Reference proteome</keyword>
<gene>
    <name evidence="4" type="ORF">SHERM_06274</name>
</gene>
<evidence type="ECO:0000256" key="1">
    <source>
        <dbReference type="ARBA" id="ARBA00026101"/>
    </source>
</evidence>
<sequence>MGESGSSVAAQEQSKPPTATKTMPFAAPATLLPRLSSCVRVYAVGFNFGDARSFEIGQETGWILFPNTYFLVGCCSDEVTHKYKGKTVMTESERYESLRHCKWVDEVIPHAPWVINHEFLDKHHIDYVAHDSLL</sequence>
<proteinExistence type="predicted"/>
<feature type="region of interest" description="Disordered" evidence="2">
    <location>
        <begin position="1"/>
        <end position="22"/>
    </location>
</feature>
<evidence type="ECO:0000313" key="5">
    <source>
        <dbReference type="Proteomes" id="UP001153555"/>
    </source>
</evidence>
<dbReference type="Proteomes" id="UP001153555">
    <property type="component" value="Unassembled WGS sequence"/>
</dbReference>
<organism evidence="4 5">
    <name type="scientific">Striga hermonthica</name>
    <name type="common">Purple witchweed</name>
    <name type="synonym">Buchnera hermonthica</name>
    <dbReference type="NCBI Taxonomy" id="68872"/>
    <lineage>
        <taxon>Eukaryota</taxon>
        <taxon>Viridiplantae</taxon>
        <taxon>Streptophyta</taxon>
        <taxon>Embryophyta</taxon>
        <taxon>Tracheophyta</taxon>
        <taxon>Spermatophyta</taxon>
        <taxon>Magnoliopsida</taxon>
        <taxon>eudicotyledons</taxon>
        <taxon>Gunneridae</taxon>
        <taxon>Pentapetalae</taxon>
        <taxon>asterids</taxon>
        <taxon>lamiids</taxon>
        <taxon>Lamiales</taxon>
        <taxon>Orobanchaceae</taxon>
        <taxon>Buchnereae</taxon>
        <taxon>Striga</taxon>
    </lineage>
</organism>
<dbReference type="PANTHER" id="PTHR10739">
    <property type="entry name" value="CYTIDYLYLTRANSFERASE"/>
    <property type="match status" value="1"/>
</dbReference>
<comment type="caution">
    <text evidence="4">The sequence shown here is derived from an EMBL/GenBank/DDBJ whole genome shotgun (WGS) entry which is preliminary data.</text>
</comment>